<evidence type="ECO:0000313" key="2">
    <source>
        <dbReference type="Proteomes" id="UP000244906"/>
    </source>
</evidence>
<comment type="caution">
    <text evidence="1">The sequence shown here is derived from an EMBL/GenBank/DDBJ whole genome shotgun (WGS) entry which is preliminary data.</text>
</comment>
<organism evidence="1 2">
    <name type="scientific">Pelagibaculum spongiae</name>
    <dbReference type="NCBI Taxonomy" id="2080658"/>
    <lineage>
        <taxon>Bacteria</taxon>
        <taxon>Pseudomonadati</taxon>
        <taxon>Pseudomonadota</taxon>
        <taxon>Gammaproteobacteria</taxon>
        <taxon>Oceanospirillales</taxon>
        <taxon>Pelagibaculum</taxon>
    </lineage>
</organism>
<dbReference type="Proteomes" id="UP000244906">
    <property type="component" value="Unassembled WGS sequence"/>
</dbReference>
<gene>
    <name evidence="1" type="ORF">DC094_11855</name>
</gene>
<protein>
    <submittedName>
        <fullName evidence="1">Uncharacterized protein</fullName>
    </submittedName>
</protein>
<proteinExistence type="predicted"/>
<evidence type="ECO:0000313" key="1">
    <source>
        <dbReference type="EMBL" id="PVZ69051.1"/>
    </source>
</evidence>
<dbReference type="EMBL" id="QDDL01000004">
    <property type="protein sequence ID" value="PVZ69051.1"/>
    <property type="molecule type" value="Genomic_DNA"/>
</dbReference>
<reference evidence="1 2" key="1">
    <citation type="submission" date="2018-04" db="EMBL/GenBank/DDBJ databases">
        <title>Thalassorhabdus spongiae gen. nov., sp. nov., isolated from a marine sponge in South-West Iceland.</title>
        <authorList>
            <person name="Knobloch S."/>
            <person name="Daussin A."/>
            <person name="Johannsson R."/>
            <person name="Marteinsson V.T."/>
        </authorList>
    </citation>
    <scope>NUCLEOTIDE SEQUENCE [LARGE SCALE GENOMIC DNA]</scope>
    <source>
        <strain evidence="1 2">Hp12</strain>
    </source>
</reference>
<name>A0A2V1H0B5_9GAMM</name>
<accession>A0A2V1H0B5</accession>
<keyword evidence="2" id="KW-1185">Reference proteome</keyword>
<sequence length="86" mass="9700">MYLFLLASYTQAISRCAFRISERIMIKAALFSNGCSLKKRGNNEQGLLRDPQRAGLETFYTSLLILKRERPLTSINVSPKDVSNSS</sequence>
<dbReference type="AlphaFoldDB" id="A0A2V1H0B5"/>